<evidence type="ECO:0000313" key="3">
    <source>
        <dbReference type="EMBL" id="HJC40397.1"/>
    </source>
</evidence>
<dbReference type="EMBL" id="DWWJ01000046">
    <property type="protein sequence ID" value="HJC40397.1"/>
    <property type="molecule type" value="Genomic_DNA"/>
</dbReference>
<proteinExistence type="inferred from homology"/>
<gene>
    <name evidence="3" type="ORF">H9701_02440</name>
</gene>
<dbReference type="InterPro" id="IPR011856">
    <property type="entry name" value="tRNA_endonuc-like_dom_sf"/>
</dbReference>
<organism evidence="3 4">
    <name type="scientific">Candidatus Intestinimonas pullistercoris</name>
    <dbReference type="NCBI Taxonomy" id="2838623"/>
    <lineage>
        <taxon>Bacteria</taxon>
        <taxon>Bacillati</taxon>
        <taxon>Bacillota</taxon>
        <taxon>Clostridia</taxon>
        <taxon>Eubacteriales</taxon>
        <taxon>Intestinimonas</taxon>
    </lineage>
</organism>
<dbReference type="SUPFAM" id="SSF52980">
    <property type="entry name" value="Restriction endonuclease-like"/>
    <property type="match status" value="1"/>
</dbReference>
<sequence>MGGTAGSSGGDRRLLGRWGEALVADWLRERGWRVIAAGWHCRFGEIDLIAENGKYLIFTEVKLRKSTAFALAREAVDRRKQEKLRTTAQMYLAEHPTELQPRFDVAEVYAPQGLDTAHPEICYIPNAFQ</sequence>
<dbReference type="CDD" id="cd20736">
    <property type="entry name" value="PoNe_Nuclease"/>
    <property type="match status" value="1"/>
</dbReference>
<dbReference type="Pfam" id="PF02021">
    <property type="entry name" value="UPF0102"/>
    <property type="match status" value="1"/>
</dbReference>
<dbReference type="PANTHER" id="PTHR34039">
    <property type="entry name" value="UPF0102 PROTEIN YRAN"/>
    <property type="match status" value="1"/>
</dbReference>
<comment type="similarity">
    <text evidence="1 2">Belongs to the UPF0102 family.</text>
</comment>
<name>A0A9D2NXT0_9FIRM</name>
<dbReference type="PANTHER" id="PTHR34039:SF1">
    <property type="entry name" value="UPF0102 PROTEIN YRAN"/>
    <property type="match status" value="1"/>
</dbReference>
<dbReference type="AlphaFoldDB" id="A0A9D2NXT0"/>
<reference evidence="3" key="1">
    <citation type="journal article" date="2021" name="PeerJ">
        <title>Extensive microbial diversity within the chicken gut microbiome revealed by metagenomics and culture.</title>
        <authorList>
            <person name="Gilroy R."/>
            <person name="Ravi A."/>
            <person name="Getino M."/>
            <person name="Pursley I."/>
            <person name="Horton D.L."/>
            <person name="Alikhan N.F."/>
            <person name="Baker D."/>
            <person name="Gharbi K."/>
            <person name="Hall N."/>
            <person name="Watson M."/>
            <person name="Adriaenssens E.M."/>
            <person name="Foster-Nyarko E."/>
            <person name="Jarju S."/>
            <person name="Secka A."/>
            <person name="Antonio M."/>
            <person name="Oren A."/>
            <person name="Chaudhuri R.R."/>
            <person name="La Ragione R."/>
            <person name="Hildebrand F."/>
            <person name="Pallen M.J."/>
        </authorList>
    </citation>
    <scope>NUCLEOTIDE SEQUENCE</scope>
    <source>
        <strain evidence="3">CHK186-1790</strain>
    </source>
</reference>
<evidence type="ECO:0000256" key="1">
    <source>
        <dbReference type="ARBA" id="ARBA00006738"/>
    </source>
</evidence>
<comment type="caution">
    <text evidence="3">The sequence shown here is derived from an EMBL/GenBank/DDBJ whole genome shotgun (WGS) entry which is preliminary data.</text>
</comment>
<evidence type="ECO:0000256" key="2">
    <source>
        <dbReference type="HAMAP-Rule" id="MF_00048"/>
    </source>
</evidence>
<dbReference type="InterPro" id="IPR011335">
    <property type="entry name" value="Restrct_endonuc-II-like"/>
</dbReference>
<dbReference type="GO" id="GO:0003676">
    <property type="term" value="F:nucleic acid binding"/>
    <property type="evidence" value="ECO:0007669"/>
    <property type="project" value="InterPro"/>
</dbReference>
<reference evidence="3" key="2">
    <citation type="submission" date="2021-04" db="EMBL/GenBank/DDBJ databases">
        <authorList>
            <person name="Gilroy R."/>
        </authorList>
    </citation>
    <scope>NUCLEOTIDE SEQUENCE</scope>
    <source>
        <strain evidence="3">CHK186-1790</strain>
    </source>
</reference>
<dbReference type="Proteomes" id="UP000823882">
    <property type="component" value="Unassembled WGS sequence"/>
</dbReference>
<dbReference type="HAMAP" id="MF_00048">
    <property type="entry name" value="UPF0102"/>
    <property type="match status" value="1"/>
</dbReference>
<dbReference type="Gene3D" id="3.40.1350.10">
    <property type="match status" value="1"/>
</dbReference>
<dbReference type="InterPro" id="IPR003509">
    <property type="entry name" value="UPF0102_YraN-like"/>
</dbReference>
<accession>A0A9D2NXT0</accession>
<protein>
    <recommendedName>
        <fullName evidence="2">UPF0102 protein H9701_02440</fullName>
    </recommendedName>
</protein>
<evidence type="ECO:0000313" key="4">
    <source>
        <dbReference type="Proteomes" id="UP000823882"/>
    </source>
</evidence>
<dbReference type="NCBIfam" id="NF009150">
    <property type="entry name" value="PRK12497.1-3"/>
    <property type="match status" value="1"/>
</dbReference>
<dbReference type="NCBIfam" id="TIGR00252">
    <property type="entry name" value="YraN family protein"/>
    <property type="match status" value="1"/>
</dbReference>